<proteinExistence type="predicted"/>
<evidence type="ECO:0000256" key="1">
    <source>
        <dbReference type="SAM" id="MobiDB-lite"/>
    </source>
</evidence>
<feature type="region of interest" description="Disordered" evidence="1">
    <location>
        <begin position="21"/>
        <end position="45"/>
    </location>
</feature>
<dbReference type="EMBL" id="FOSB01000006">
    <property type="protein sequence ID" value="SFJ99343.1"/>
    <property type="molecule type" value="Genomic_DNA"/>
</dbReference>
<gene>
    <name evidence="3" type="ORF">SAMN04487936_10660</name>
</gene>
<evidence type="ECO:0000256" key="2">
    <source>
        <dbReference type="SAM" id="SignalP"/>
    </source>
</evidence>
<dbReference type="OrthoDB" id="2973149at2"/>
<feature type="chain" id="PRO_5039405953" description="Lipoprotein" evidence="2">
    <location>
        <begin position="18"/>
        <end position="184"/>
    </location>
</feature>
<dbReference type="Proteomes" id="UP000183557">
    <property type="component" value="Unassembled WGS sequence"/>
</dbReference>
<feature type="signal peptide" evidence="2">
    <location>
        <begin position="1"/>
        <end position="17"/>
    </location>
</feature>
<evidence type="ECO:0000313" key="3">
    <source>
        <dbReference type="EMBL" id="SFJ99343.1"/>
    </source>
</evidence>
<accession>A0A1I3VWL7</accession>
<feature type="compositionally biased region" description="Low complexity" evidence="1">
    <location>
        <begin position="28"/>
        <end position="41"/>
    </location>
</feature>
<evidence type="ECO:0000313" key="4">
    <source>
        <dbReference type="Proteomes" id="UP000183557"/>
    </source>
</evidence>
<sequence>MKKWILALGILSVVAVAGCGSDSEEGTNGETNNETEQTSENQEMDEQAVKKELLNVQMDLTNTFKTFQQKINAYQEALSAEEVDEQAIQQTGEEAKKAASEGAAAAGDYAVEADLPEEMKTNIEETLPALQAYYEEVETALTDNMENADFTAAEEKFTEFNDQFGEILQDAGFPATPNLMKEMS</sequence>
<keyword evidence="2" id="KW-0732">Signal</keyword>
<reference evidence="4" key="1">
    <citation type="submission" date="2016-10" db="EMBL/GenBank/DDBJ databases">
        <authorList>
            <person name="Varghese N."/>
            <person name="Submissions S."/>
        </authorList>
    </citation>
    <scope>NUCLEOTIDE SEQUENCE [LARGE SCALE GENOMIC DNA]</scope>
    <source>
        <strain evidence="4">CGMCC 1.3704</strain>
    </source>
</reference>
<dbReference type="PROSITE" id="PS51257">
    <property type="entry name" value="PROKAR_LIPOPROTEIN"/>
    <property type="match status" value="1"/>
</dbReference>
<name>A0A1I3VWL7_HALDA</name>
<evidence type="ECO:0008006" key="5">
    <source>
        <dbReference type="Google" id="ProtNLM"/>
    </source>
</evidence>
<dbReference type="RefSeq" id="WP_075036678.1">
    <property type="nucleotide sequence ID" value="NZ_FOSB01000006.1"/>
</dbReference>
<keyword evidence="4" id="KW-1185">Reference proteome</keyword>
<protein>
    <recommendedName>
        <fullName evidence="5">Lipoprotein</fullName>
    </recommendedName>
</protein>
<organism evidence="3 4">
    <name type="scientific">Halobacillus dabanensis</name>
    <dbReference type="NCBI Taxonomy" id="240302"/>
    <lineage>
        <taxon>Bacteria</taxon>
        <taxon>Bacillati</taxon>
        <taxon>Bacillota</taxon>
        <taxon>Bacilli</taxon>
        <taxon>Bacillales</taxon>
        <taxon>Bacillaceae</taxon>
        <taxon>Halobacillus</taxon>
    </lineage>
</organism>
<dbReference type="AlphaFoldDB" id="A0A1I3VWL7"/>